<dbReference type="Gene3D" id="1.10.530.10">
    <property type="match status" value="1"/>
</dbReference>
<dbReference type="OrthoDB" id="9815002at2"/>
<evidence type="ECO:0000313" key="3">
    <source>
        <dbReference type="EMBL" id="TCL73256.1"/>
    </source>
</evidence>
<dbReference type="Proteomes" id="UP000295008">
    <property type="component" value="Unassembled WGS sequence"/>
</dbReference>
<organism evidence="3 4">
    <name type="scientific">Hydrogenispora ethanolica</name>
    <dbReference type="NCBI Taxonomy" id="1082276"/>
    <lineage>
        <taxon>Bacteria</taxon>
        <taxon>Bacillati</taxon>
        <taxon>Bacillota</taxon>
        <taxon>Hydrogenispora</taxon>
    </lineage>
</organism>
<dbReference type="CDD" id="cd16896">
    <property type="entry name" value="LT_Slt70-like"/>
    <property type="match status" value="1"/>
</dbReference>
<name>A0A4R1S263_HYDET</name>
<dbReference type="RefSeq" id="WP_132013411.1">
    <property type="nucleotide sequence ID" value="NZ_SLUN01000005.1"/>
</dbReference>
<dbReference type="Pfam" id="PF01464">
    <property type="entry name" value="SLT"/>
    <property type="match status" value="1"/>
</dbReference>
<dbReference type="PANTHER" id="PTHR37423">
    <property type="entry name" value="SOLUBLE LYTIC MUREIN TRANSGLYCOSYLASE-RELATED"/>
    <property type="match status" value="1"/>
</dbReference>
<accession>A0A4R1S263</accession>
<keyword evidence="1" id="KW-1133">Transmembrane helix</keyword>
<evidence type="ECO:0000259" key="2">
    <source>
        <dbReference type="Pfam" id="PF01464"/>
    </source>
</evidence>
<evidence type="ECO:0000256" key="1">
    <source>
        <dbReference type="SAM" id="Phobius"/>
    </source>
</evidence>
<dbReference type="EMBL" id="SLUN01000005">
    <property type="protein sequence ID" value="TCL73256.1"/>
    <property type="molecule type" value="Genomic_DNA"/>
</dbReference>
<feature type="domain" description="Transglycosylase SLT" evidence="2">
    <location>
        <begin position="105"/>
        <end position="215"/>
    </location>
</feature>
<gene>
    <name evidence="3" type="ORF">EDC14_1005118</name>
</gene>
<keyword evidence="1" id="KW-0472">Membrane</keyword>
<keyword evidence="4" id="KW-1185">Reference proteome</keyword>
<reference evidence="3 4" key="1">
    <citation type="submission" date="2019-03" db="EMBL/GenBank/DDBJ databases">
        <title>Genomic Encyclopedia of Type Strains, Phase IV (KMG-IV): sequencing the most valuable type-strain genomes for metagenomic binning, comparative biology and taxonomic classification.</title>
        <authorList>
            <person name="Goeker M."/>
        </authorList>
    </citation>
    <scope>NUCLEOTIDE SEQUENCE [LARGE SCALE GENOMIC DNA]</scope>
    <source>
        <strain evidence="3 4">LX-B</strain>
    </source>
</reference>
<feature type="transmembrane region" description="Helical" evidence="1">
    <location>
        <begin position="50"/>
        <end position="73"/>
    </location>
</feature>
<keyword evidence="1" id="KW-0812">Transmembrane</keyword>
<dbReference type="InterPro" id="IPR023346">
    <property type="entry name" value="Lysozyme-like_dom_sf"/>
</dbReference>
<protein>
    <submittedName>
        <fullName evidence="3">Transglycosylase-like protein with SLT domain</fullName>
    </submittedName>
</protein>
<evidence type="ECO:0000313" key="4">
    <source>
        <dbReference type="Proteomes" id="UP000295008"/>
    </source>
</evidence>
<dbReference type="InterPro" id="IPR008258">
    <property type="entry name" value="Transglycosylase_SLT_dom_1"/>
</dbReference>
<feature type="transmembrane region" description="Helical" evidence="1">
    <location>
        <begin position="256"/>
        <end position="276"/>
    </location>
</feature>
<feature type="transmembrane region" description="Helical" evidence="1">
    <location>
        <begin position="19"/>
        <end position="38"/>
    </location>
</feature>
<dbReference type="PANTHER" id="PTHR37423:SF2">
    <property type="entry name" value="MEMBRANE-BOUND LYTIC MUREIN TRANSGLYCOSYLASE C"/>
    <property type="match status" value="1"/>
</dbReference>
<proteinExistence type="predicted"/>
<dbReference type="SUPFAM" id="SSF53955">
    <property type="entry name" value="Lysozyme-like"/>
    <property type="match status" value="1"/>
</dbReference>
<dbReference type="AlphaFoldDB" id="A0A4R1S263"/>
<comment type="caution">
    <text evidence="3">The sequence shown here is derived from an EMBL/GenBank/DDBJ whole genome shotgun (WGS) entry which is preliminary data.</text>
</comment>
<sequence length="283" mass="32125">MPAVSTAARRRKRRARGGFIRFFLIVVRFIISPFVLFLDSFQAKKNLDRGWLFSFFLLTSLLMLMTGVGLLVVDRPTGKTLQMLADPSRNEEVLAGAFQPVITAINRYSLQNQLDPNLVYSIIKAESNFKAGAVSRAGARGLMQIMPEVWRQYSHSSCDGEHAYGDPCADPRNCIFNPEANIRVGTRYFRVLLDRYNGRADLALEAYNAGLTNVQPGFAPKFAETRSYVQKILAAWRELRRVSLAGQLRLSLSMQAGLKVLFGLSFLCWLILFWWANRKLFRD</sequence>